<dbReference type="RefSeq" id="WP_025356691.1">
    <property type="nucleotide sequence ID" value="NZ_BAAABQ010000030.1"/>
</dbReference>
<keyword evidence="1" id="KW-0805">Transcription regulation</keyword>
<dbReference type="PANTHER" id="PTHR47506:SF6">
    <property type="entry name" value="HTH-TYPE TRANSCRIPTIONAL REPRESSOR NEMR"/>
    <property type="match status" value="1"/>
</dbReference>
<proteinExistence type="predicted"/>
<dbReference type="Pfam" id="PF00440">
    <property type="entry name" value="TetR_N"/>
    <property type="match status" value="1"/>
</dbReference>
<gene>
    <name evidence="6" type="ORF">BC739_005434</name>
</gene>
<accession>A0ABR6BMV2</accession>
<dbReference type="EMBL" id="JACJID010000004">
    <property type="protein sequence ID" value="MBA8928217.1"/>
    <property type="molecule type" value="Genomic_DNA"/>
</dbReference>
<name>A0ABR6BMV2_9PSEU</name>
<dbReference type="InterPro" id="IPR009057">
    <property type="entry name" value="Homeodomain-like_sf"/>
</dbReference>
<dbReference type="InterPro" id="IPR001647">
    <property type="entry name" value="HTH_TetR"/>
</dbReference>
<dbReference type="PRINTS" id="PR00455">
    <property type="entry name" value="HTHTETR"/>
</dbReference>
<keyword evidence="7" id="KW-1185">Reference proteome</keyword>
<dbReference type="SUPFAM" id="SSF46689">
    <property type="entry name" value="Homeodomain-like"/>
    <property type="match status" value="1"/>
</dbReference>
<reference evidence="6 7" key="1">
    <citation type="submission" date="2020-08" db="EMBL/GenBank/DDBJ databases">
        <title>Genomic Encyclopedia of Archaeal and Bacterial Type Strains, Phase II (KMG-II): from individual species to whole genera.</title>
        <authorList>
            <person name="Goeker M."/>
        </authorList>
    </citation>
    <scope>NUCLEOTIDE SEQUENCE [LARGE SCALE GENOMIC DNA]</scope>
    <source>
        <strain evidence="6 7">DSM 43850</strain>
    </source>
</reference>
<organism evidence="6 7">
    <name type="scientific">Kutzneria viridogrisea</name>
    <dbReference type="NCBI Taxonomy" id="47990"/>
    <lineage>
        <taxon>Bacteria</taxon>
        <taxon>Bacillati</taxon>
        <taxon>Actinomycetota</taxon>
        <taxon>Actinomycetes</taxon>
        <taxon>Pseudonocardiales</taxon>
        <taxon>Pseudonocardiaceae</taxon>
        <taxon>Kutzneria</taxon>
    </lineage>
</organism>
<evidence type="ECO:0000259" key="5">
    <source>
        <dbReference type="PROSITE" id="PS50977"/>
    </source>
</evidence>
<evidence type="ECO:0000313" key="7">
    <source>
        <dbReference type="Proteomes" id="UP000517916"/>
    </source>
</evidence>
<keyword evidence="2 4" id="KW-0238">DNA-binding</keyword>
<dbReference type="SUPFAM" id="SSF48498">
    <property type="entry name" value="Tetracyclin repressor-like, C-terminal domain"/>
    <property type="match status" value="1"/>
</dbReference>
<dbReference type="Gene3D" id="1.10.357.10">
    <property type="entry name" value="Tetracycline Repressor, domain 2"/>
    <property type="match status" value="1"/>
</dbReference>
<dbReference type="PANTHER" id="PTHR47506">
    <property type="entry name" value="TRANSCRIPTIONAL REGULATORY PROTEIN"/>
    <property type="match status" value="1"/>
</dbReference>
<feature type="domain" description="HTH tetR-type" evidence="5">
    <location>
        <begin position="11"/>
        <end position="71"/>
    </location>
</feature>
<feature type="DNA-binding region" description="H-T-H motif" evidence="4">
    <location>
        <begin position="34"/>
        <end position="53"/>
    </location>
</feature>
<evidence type="ECO:0000256" key="4">
    <source>
        <dbReference type="PROSITE-ProRule" id="PRU00335"/>
    </source>
</evidence>
<evidence type="ECO:0000313" key="6">
    <source>
        <dbReference type="EMBL" id="MBA8928217.1"/>
    </source>
</evidence>
<evidence type="ECO:0000256" key="3">
    <source>
        <dbReference type="ARBA" id="ARBA00023163"/>
    </source>
</evidence>
<comment type="caution">
    <text evidence="6">The sequence shown here is derived from an EMBL/GenBank/DDBJ whole genome shotgun (WGS) entry which is preliminary data.</text>
</comment>
<sequence length="198" mass="21285">MPRLTRAESQARTRELLLETARRLFLDEGYSATSIAKVADTAGFSSGAVYSNFESKAELALAVLEQIQDEVVGQVTTIMAGTDGFEDTLVAIEVWGDEVMASGWPRLELEFALEARRDPALVRALADRERSVADLIATALHRHLVTLGLAEVLPAKALARAAISLAIGLAIQHLVDPSVTAQGLTEPLRRLLGVTAAR</sequence>
<dbReference type="Proteomes" id="UP000517916">
    <property type="component" value="Unassembled WGS sequence"/>
</dbReference>
<evidence type="ECO:0000256" key="1">
    <source>
        <dbReference type="ARBA" id="ARBA00023015"/>
    </source>
</evidence>
<protein>
    <submittedName>
        <fullName evidence="6">AcrR family transcriptional regulator</fullName>
    </submittedName>
</protein>
<keyword evidence="3" id="KW-0804">Transcription</keyword>
<evidence type="ECO:0000256" key="2">
    <source>
        <dbReference type="ARBA" id="ARBA00023125"/>
    </source>
</evidence>
<dbReference type="InterPro" id="IPR036271">
    <property type="entry name" value="Tet_transcr_reg_TetR-rel_C_sf"/>
</dbReference>
<dbReference type="PROSITE" id="PS50977">
    <property type="entry name" value="HTH_TETR_2"/>
    <property type="match status" value="1"/>
</dbReference>